<dbReference type="PATRIC" id="fig|455434.6.peg.524"/>
<evidence type="ECO:0000313" key="11">
    <source>
        <dbReference type="Proteomes" id="UP000001202"/>
    </source>
</evidence>
<gene>
    <name evidence="10" type="primary">hrpA</name>
    <name evidence="10" type="ordered locus">TPASS_0526</name>
</gene>
<evidence type="ECO:0000256" key="1">
    <source>
        <dbReference type="ARBA" id="ARBA00008792"/>
    </source>
</evidence>
<dbReference type="InterPro" id="IPR001650">
    <property type="entry name" value="Helicase_C-like"/>
</dbReference>
<feature type="region of interest" description="Disordered" evidence="7">
    <location>
        <begin position="632"/>
        <end position="668"/>
    </location>
</feature>
<dbReference type="Proteomes" id="UP000001202">
    <property type="component" value="Chromosome"/>
</dbReference>
<keyword evidence="6" id="KW-0067">ATP-binding</keyword>
<dbReference type="InterPro" id="IPR048333">
    <property type="entry name" value="HA2_WH"/>
</dbReference>
<comment type="similarity">
    <text evidence="1">Belongs to the DEAD box helicase family. DEAH subfamily.</text>
</comment>
<evidence type="ECO:0000313" key="10">
    <source>
        <dbReference type="EMBL" id="ACD70948.1"/>
    </source>
</evidence>
<dbReference type="CDD" id="cd17917">
    <property type="entry name" value="DEXHc_RHA-like"/>
    <property type="match status" value="1"/>
</dbReference>
<dbReference type="PANTHER" id="PTHR18934:SF99">
    <property type="entry name" value="ATP-DEPENDENT RNA HELICASE DHX37-RELATED"/>
    <property type="match status" value="1"/>
</dbReference>
<feature type="compositionally biased region" description="Basic residues" evidence="7">
    <location>
        <begin position="649"/>
        <end position="668"/>
    </location>
</feature>
<dbReference type="PROSITE" id="PS00690">
    <property type="entry name" value="DEAH_ATP_HELICASE"/>
    <property type="match status" value="1"/>
</dbReference>
<feature type="domain" description="Helicase C-terminal" evidence="9">
    <location>
        <begin position="207"/>
        <end position="382"/>
    </location>
</feature>
<dbReference type="CDD" id="cd18791">
    <property type="entry name" value="SF2_C_RHA"/>
    <property type="match status" value="1"/>
</dbReference>
<keyword evidence="5 10" id="KW-0347">Helicase</keyword>
<dbReference type="GO" id="GO:0003724">
    <property type="term" value="F:RNA helicase activity"/>
    <property type="evidence" value="ECO:0007669"/>
    <property type="project" value="UniProtKB-EC"/>
</dbReference>
<dbReference type="Gene3D" id="1.20.120.1080">
    <property type="match status" value="1"/>
</dbReference>
<dbReference type="SMART" id="SM00490">
    <property type="entry name" value="HELICc"/>
    <property type="match status" value="1"/>
</dbReference>
<evidence type="ECO:0000256" key="6">
    <source>
        <dbReference type="ARBA" id="ARBA00022840"/>
    </source>
</evidence>
<dbReference type="Pfam" id="PF00270">
    <property type="entry name" value="DEAD"/>
    <property type="match status" value="1"/>
</dbReference>
<accession>A0A0H3BJ32</accession>
<dbReference type="GO" id="GO:0005524">
    <property type="term" value="F:ATP binding"/>
    <property type="evidence" value="ECO:0007669"/>
    <property type="project" value="UniProtKB-KW"/>
</dbReference>
<feature type="domain" description="Helicase ATP-binding" evidence="8">
    <location>
        <begin position="17"/>
        <end position="180"/>
    </location>
</feature>
<dbReference type="PANTHER" id="PTHR18934">
    <property type="entry name" value="ATP-DEPENDENT RNA HELICASE"/>
    <property type="match status" value="1"/>
</dbReference>
<keyword evidence="4" id="KW-0378">Hydrolase</keyword>
<evidence type="ECO:0000256" key="4">
    <source>
        <dbReference type="ARBA" id="ARBA00022801"/>
    </source>
</evidence>
<dbReference type="EMBL" id="CP000805">
    <property type="protein sequence ID" value="ACD70948.1"/>
    <property type="molecule type" value="Genomic_DNA"/>
</dbReference>
<protein>
    <recommendedName>
        <fullName evidence="2">RNA helicase</fullName>
        <ecNumber evidence="2">3.6.4.13</ecNumber>
    </recommendedName>
</protein>
<dbReference type="RefSeq" id="WP_010881974.1">
    <property type="nucleotide sequence ID" value="NC_010741.1"/>
</dbReference>
<name>A0A0H3BJ32_TREPS</name>
<dbReference type="Pfam" id="PF04408">
    <property type="entry name" value="WHD_HA2"/>
    <property type="match status" value="1"/>
</dbReference>
<dbReference type="PROSITE" id="PS51192">
    <property type="entry name" value="HELICASE_ATP_BIND_1"/>
    <property type="match status" value="1"/>
</dbReference>
<dbReference type="InterPro" id="IPR011709">
    <property type="entry name" value="DEAD-box_helicase_OB_fold"/>
</dbReference>
<evidence type="ECO:0000259" key="9">
    <source>
        <dbReference type="PROSITE" id="PS51194"/>
    </source>
</evidence>
<dbReference type="InterPro" id="IPR027417">
    <property type="entry name" value="P-loop_NTPase"/>
</dbReference>
<dbReference type="SUPFAM" id="SSF52540">
    <property type="entry name" value="P-loop containing nucleoside triphosphate hydrolases"/>
    <property type="match status" value="1"/>
</dbReference>
<evidence type="ECO:0000256" key="3">
    <source>
        <dbReference type="ARBA" id="ARBA00022741"/>
    </source>
</evidence>
<dbReference type="KEGG" id="tpp:TPASS_0526"/>
<reference evidence="10 11" key="1">
    <citation type="journal article" date="2008" name="BMC Microbiol.">
        <title>Complete genome sequence of Treponema pallidum ssp. pallidum strain SS14 determined with oligonucleotide arrays.</title>
        <authorList>
            <person name="Matejkova P."/>
            <person name="Strouhal M."/>
            <person name="Smajs D."/>
            <person name="Norris S.J."/>
            <person name="Palzkill T."/>
            <person name="Petrosino J.F."/>
            <person name="Sodergren E."/>
            <person name="Norton J.E."/>
            <person name="Singh J."/>
            <person name="Richmond T.A."/>
            <person name="Molla M.N."/>
            <person name="Albert T.J."/>
            <person name="Weinstock G.M."/>
        </authorList>
    </citation>
    <scope>NUCLEOTIDE SEQUENCE [LARGE SCALE GENOMIC DNA]</scope>
    <source>
        <strain evidence="10 11">SS14</strain>
    </source>
</reference>
<dbReference type="Pfam" id="PF07717">
    <property type="entry name" value="OB_NTP_bind"/>
    <property type="match status" value="1"/>
</dbReference>
<dbReference type="AlphaFoldDB" id="A0A0H3BJ32"/>
<dbReference type="GeneID" id="93876295"/>
<evidence type="ECO:0000256" key="5">
    <source>
        <dbReference type="ARBA" id="ARBA00022806"/>
    </source>
</evidence>
<dbReference type="Gene3D" id="3.40.50.300">
    <property type="entry name" value="P-loop containing nucleotide triphosphate hydrolases"/>
    <property type="match status" value="2"/>
</dbReference>
<dbReference type="PROSITE" id="PS51194">
    <property type="entry name" value="HELICASE_CTER"/>
    <property type="match status" value="1"/>
</dbReference>
<dbReference type="InterPro" id="IPR002464">
    <property type="entry name" value="DNA/RNA_helicase_DEAH_CS"/>
</dbReference>
<proteinExistence type="inferred from homology"/>
<sequence length="668" mass="75453">MFSYKQLPVYSQKDKILSALAHHHVIVVESPTGSGKTTQLPLILHEAGYNEGGAIGVTQPRRIAVLSVSEFIAKQVLHVQPGIVGYKMRFEDHTDVETKIKVMTDGILLQEMKLDPLLSKYSIIMVDEAHERSLNIDFILGLLKRVLQQRHDFRIVISSATINTAMFSRYFNECPVIKIDAVAYPVTVIFDPPDTPASTHTKEAEAALLEKIVCIVERVIASRDKGAILIFLPGERSIKNCITRLSHERWFRKLFLLPLYGRLSKEEQEQVFNRAPFGKRKVVIATNIAETSITIDDVTTVIDSGLVKLNSYNPLSYTASLDETPISQASCNQRRGRAGRVRAGTCYRLYSRDDFEQREPYTLEEIYRTDLSEVVMRMAELGIHDFEHFDFISPPGTHGIIGAEDTLRLLGALEDDRSLSEIGKMMCLFPLGPRQSRMIVEALRRYPHSIDDVLIAAAFLSARSPLIFSEDQEEKTKKAHGTFSDPMGDFVSFLRIYRAYAQENNKHSFCQHFYLDERIMAEISNIKEQLELIVSGMGFPLLTGGTVEEYLICVGTGMIQFVCVQEHRDSYRSLTAECIHIHPGSCVYKDRPKFIVAGEIVRTSRMYAMSVSPLSKKIAELIAPALLERRGRAEKHGTSPTRAAFLKKSTLRKGPRKRRVRVGRASLR</sequence>
<dbReference type="InterPro" id="IPR014001">
    <property type="entry name" value="Helicase_ATP-bd"/>
</dbReference>
<evidence type="ECO:0000256" key="2">
    <source>
        <dbReference type="ARBA" id="ARBA00012552"/>
    </source>
</evidence>
<organism evidence="10 11">
    <name type="scientific">Treponema pallidum subsp. pallidum (strain SS14)</name>
    <dbReference type="NCBI Taxonomy" id="455434"/>
    <lineage>
        <taxon>Bacteria</taxon>
        <taxon>Pseudomonadati</taxon>
        <taxon>Spirochaetota</taxon>
        <taxon>Spirochaetia</taxon>
        <taxon>Spirochaetales</taxon>
        <taxon>Treponemataceae</taxon>
        <taxon>Treponema</taxon>
    </lineage>
</organism>
<dbReference type="SMART" id="SM00487">
    <property type="entry name" value="DEXDc"/>
    <property type="match status" value="1"/>
</dbReference>
<evidence type="ECO:0000256" key="7">
    <source>
        <dbReference type="SAM" id="MobiDB-lite"/>
    </source>
</evidence>
<dbReference type="EC" id="3.6.4.13" evidence="2"/>
<keyword evidence="3" id="KW-0547">Nucleotide-binding</keyword>
<dbReference type="InterPro" id="IPR011545">
    <property type="entry name" value="DEAD/DEAH_box_helicase_dom"/>
</dbReference>
<dbReference type="GO" id="GO:0003723">
    <property type="term" value="F:RNA binding"/>
    <property type="evidence" value="ECO:0007669"/>
    <property type="project" value="TreeGrafter"/>
</dbReference>
<dbReference type="GO" id="GO:0016787">
    <property type="term" value="F:hydrolase activity"/>
    <property type="evidence" value="ECO:0007669"/>
    <property type="project" value="UniProtKB-KW"/>
</dbReference>
<dbReference type="Pfam" id="PF00271">
    <property type="entry name" value="Helicase_C"/>
    <property type="match status" value="1"/>
</dbReference>
<evidence type="ECO:0000259" key="8">
    <source>
        <dbReference type="PROSITE" id="PS51192"/>
    </source>
</evidence>
<dbReference type="SMART" id="SM00847">
    <property type="entry name" value="HA2"/>
    <property type="match status" value="1"/>
</dbReference>
<dbReference type="InterPro" id="IPR007502">
    <property type="entry name" value="Helicase-assoc_dom"/>
</dbReference>